<gene>
    <name evidence="1" type="ORF">B0H16DRAFT_1226128</name>
</gene>
<dbReference type="Proteomes" id="UP001215598">
    <property type="component" value="Unassembled WGS sequence"/>
</dbReference>
<protein>
    <submittedName>
        <fullName evidence="1">Uncharacterized protein</fullName>
    </submittedName>
</protein>
<evidence type="ECO:0000313" key="1">
    <source>
        <dbReference type="EMBL" id="KAJ7751080.1"/>
    </source>
</evidence>
<feature type="non-terminal residue" evidence="1">
    <location>
        <position position="1"/>
    </location>
</feature>
<feature type="non-terminal residue" evidence="1">
    <location>
        <position position="89"/>
    </location>
</feature>
<dbReference type="EMBL" id="JARKIB010000063">
    <property type="protein sequence ID" value="KAJ7751080.1"/>
    <property type="molecule type" value="Genomic_DNA"/>
</dbReference>
<sequence length="89" mass="10681">SFHDNKQIFIDLEGRNSHFNIPKNHSLDHYEFLIRLFGSADGFNTELRLHIDYAKNAYRATNRKDYVEQMTVWLQRQEAVARFTAYLSW</sequence>
<organism evidence="1 2">
    <name type="scientific">Mycena metata</name>
    <dbReference type="NCBI Taxonomy" id="1033252"/>
    <lineage>
        <taxon>Eukaryota</taxon>
        <taxon>Fungi</taxon>
        <taxon>Dikarya</taxon>
        <taxon>Basidiomycota</taxon>
        <taxon>Agaricomycotina</taxon>
        <taxon>Agaricomycetes</taxon>
        <taxon>Agaricomycetidae</taxon>
        <taxon>Agaricales</taxon>
        <taxon>Marasmiineae</taxon>
        <taxon>Mycenaceae</taxon>
        <taxon>Mycena</taxon>
    </lineage>
</organism>
<proteinExistence type="predicted"/>
<keyword evidence="2" id="KW-1185">Reference proteome</keyword>
<accession>A0AAD7IY16</accession>
<evidence type="ECO:0000313" key="2">
    <source>
        <dbReference type="Proteomes" id="UP001215598"/>
    </source>
</evidence>
<dbReference type="AlphaFoldDB" id="A0AAD7IY16"/>
<reference evidence="1" key="1">
    <citation type="submission" date="2023-03" db="EMBL/GenBank/DDBJ databases">
        <title>Massive genome expansion in bonnet fungi (Mycena s.s.) driven by repeated elements and novel gene families across ecological guilds.</title>
        <authorList>
            <consortium name="Lawrence Berkeley National Laboratory"/>
            <person name="Harder C.B."/>
            <person name="Miyauchi S."/>
            <person name="Viragh M."/>
            <person name="Kuo A."/>
            <person name="Thoen E."/>
            <person name="Andreopoulos B."/>
            <person name="Lu D."/>
            <person name="Skrede I."/>
            <person name="Drula E."/>
            <person name="Henrissat B."/>
            <person name="Morin E."/>
            <person name="Kohler A."/>
            <person name="Barry K."/>
            <person name="LaButti K."/>
            <person name="Morin E."/>
            <person name="Salamov A."/>
            <person name="Lipzen A."/>
            <person name="Mereny Z."/>
            <person name="Hegedus B."/>
            <person name="Baldrian P."/>
            <person name="Stursova M."/>
            <person name="Weitz H."/>
            <person name="Taylor A."/>
            <person name="Grigoriev I.V."/>
            <person name="Nagy L.G."/>
            <person name="Martin F."/>
            <person name="Kauserud H."/>
        </authorList>
    </citation>
    <scope>NUCLEOTIDE SEQUENCE</scope>
    <source>
        <strain evidence="1">CBHHK182m</strain>
    </source>
</reference>
<name>A0AAD7IY16_9AGAR</name>
<comment type="caution">
    <text evidence="1">The sequence shown here is derived from an EMBL/GenBank/DDBJ whole genome shotgun (WGS) entry which is preliminary data.</text>
</comment>